<dbReference type="KEGG" id="dbr:Deba_3302"/>
<dbReference type="PANTHER" id="PTHR42663">
    <property type="entry name" value="HYDROLASE C777.06C-RELATED-RELATED"/>
    <property type="match status" value="1"/>
</dbReference>
<dbReference type="STRING" id="644282.Deba_3302"/>
<dbReference type="EMBL" id="CP002085">
    <property type="protein sequence ID" value="ADK86655.1"/>
    <property type="molecule type" value="Genomic_DNA"/>
</dbReference>
<name>E1QM70_DESB2</name>
<organism evidence="2 3">
    <name type="scientific">Desulfarculus baarsii (strain ATCC 33931 / DSM 2075 / LMG 7858 / VKM B-1802 / 2st14)</name>
    <dbReference type="NCBI Taxonomy" id="644282"/>
    <lineage>
        <taxon>Bacteria</taxon>
        <taxon>Pseudomonadati</taxon>
        <taxon>Thermodesulfobacteriota</taxon>
        <taxon>Desulfarculia</taxon>
        <taxon>Desulfarculales</taxon>
        <taxon>Desulfarculaceae</taxon>
        <taxon>Desulfarculus</taxon>
    </lineage>
</organism>
<dbReference type="AlphaFoldDB" id="E1QM70"/>
<evidence type="ECO:0000313" key="3">
    <source>
        <dbReference type="Proteomes" id="UP000009047"/>
    </source>
</evidence>
<dbReference type="HOGENOM" id="CLU_031317_1_0_7"/>
<protein>
    <submittedName>
        <fullName evidence="2">Metal-dependent hydrolase</fullName>
    </submittedName>
</protein>
<dbReference type="Proteomes" id="UP000009047">
    <property type="component" value="Chromosome"/>
</dbReference>
<evidence type="ECO:0000313" key="2">
    <source>
        <dbReference type="EMBL" id="ADK86655.1"/>
    </source>
</evidence>
<dbReference type="eggNOG" id="COG1235">
    <property type="taxonomic scope" value="Bacteria"/>
</dbReference>
<dbReference type="SUPFAM" id="SSF56281">
    <property type="entry name" value="Metallo-hydrolase/oxidoreductase"/>
    <property type="match status" value="1"/>
</dbReference>
<dbReference type="Gene3D" id="3.60.15.10">
    <property type="entry name" value="Ribonuclease Z/Hydroxyacylglutathione hydrolase-like"/>
    <property type="match status" value="1"/>
</dbReference>
<dbReference type="InterPro" id="IPR036866">
    <property type="entry name" value="RibonucZ/Hydroxyglut_hydro"/>
</dbReference>
<evidence type="ECO:0000259" key="1">
    <source>
        <dbReference type="Pfam" id="PF12706"/>
    </source>
</evidence>
<keyword evidence="2" id="KW-0378">Hydrolase</keyword>
<dbReference type="Pfam" id="PF12706">
    <property type="entry name" value="Lactamase_B_2"/>
    <property type="match status" value="1"/>
</dbReference>
<proteinExistence type="predicted"/>
<gene>
    <name evidence="2" type="ordered locus">Deba_3302</name>
</gene>
<dbReference type="PANTHER" id="PTHR42663:SF4">
    <property type="entry name" value="SLL1036 PROTEIN"/>
    <property type="match status" value="1"/>
</dbReference>
<dbReference type="RefSeq" id="WP_013260091.1">
    <property type="nucleotide sequence ID" value="NC_014365.1"/>
</dbReference>
<dbReference type="GO" id="GO:0016787">
    <property type="term" value="F:hydrolase activity"/>
    <property type="evidence" value="ECO:0007669"/>
    <property type="project" value="UniProtKB-KW"/>
</dbReference>
<dbReference type="InterPro" id="IPR001279">
    <property type="entry name" value="Metallo-B-lactamas"/>
</dbReference>
<dbReference type="CDD" id="cd07715">
    <property type="entry name" value="TaR3-like_MBL-fold"/>
    <property type="match status" value="1"/>
</dbReference>
<accession>E1QM70</accession>
<reference evidence="2 3" key="1">
    <citation type="journal article" date="2010" name="Stand. Genomic Sci.">
        <title>Complete genome sequence of Desulfarculus baarsii type strain (2st14).</title>
        <authorList>
            <person name="Sun H."/>
            <person name="Spring S."/>
            <person name="Lapidus A."/>
            <person name="Davenport K."/>
            <person name="Del Rio T.G."/>
            <person name="Tice H."/>
            <person name="Nolan M."/>
            <person name="Copeland A."/>
            <person name="Cheng J.F."/>
            <person name="Lucas S."/>
            <person name="Tapia R."/>
            <person name="Goodwin L."/>
            <person name="Pitluck S."/>
            <person name="Ivanova N."/>
            <person name="Pagani I."/>
            <person name="Mavromatis K."/>
            <person name="Ovchinnikova G."/>
            <person name="Pati A."/>
            <person name="Chen A."/>
            <person name="Palaniappan K."/>
            <person name="Hauser L."/>
            <person name="Chang Y.J."/>
            <person name="Jeffries C.D."/>
            <person name="Detter J.C."/>
            <person name="Han C."/>
            <person name="Rohde M."/>
            <person name="Brambilla E."/>
            <person name="Goker M."/>
            <person name="Woyke T."/>
            <person name="Bristow J."/>
            <person name="Eisen J.A."/>
            <person name="Markowitz V."/>
            <person name="Hugenholtz P."/>
            <person name="Kyrpides N.C."/>
            <person name="Klenk H.P."/>
            <person name="Land M."/>
        </authorList>
    </citation>
    <scope>NUCLEOTIDE SEQUENCE [LARGE SCALE GENOMIC DNA]</scope>
    <source>
        <strain evidence="3">ATCC 33931 / DSM 2075 / LMG 7858 / VKM B-1802 / 2st14</strain>
    </source>
</reference>
<sequence>MRLTFHGARGSFPVAGPNFTRFGGQTTCLELRLAGLAPLVIDGGSGARELGRRLLAEGAGETLLLMTHLHWDHTMGLPFFGPLYAPGWRVRLGGWPRALAGLAGMFGRVEGLGRFPVEFGQLAARIVQDPALAAPRFKLGPLEVRTTPLNHPQGAIGLRFEAHGRALAFISDNELDPAAAASQRLPRFCQGVDVLVHDAQFEPDEMPARKGWGHSDWRSAVELARAAGVGRLILTHHDPDRVDDQVEAIVEKARRAAGPRLLVQAAHVGLTVEI</sequence>
<keyword evidence="3" id="KW-1185">Reference proteome</keyword>
<feature type="domain" description="Metallo-beta-lactamase" evidence="1">
    <location>
        <begin position="56"/>
        <end position="237"/>
    </location>
</feature>